<dbReference type="GO" id="GO:0007165">
    <property type="term" value="P:signal transduction"/>
    <property type="evidence" value="ECO:0007669"/>
    <property type="project" value="TreeGrafter"/>
</dbReference>
<evidence type="ECO:0000256" key="8">
    <source>
        <dbReference type="RuleBase" id="RU364068"/>
    </source>
</evidence>
<dbReference type="GO" id="GO:0046872">
    <property type="term" value="F:metal ion binding"/>
    <property type="evidence" value="ECO:0007669"/>
    <property type="project" value="UniProtKB-KW"/>
</dbReference>
<dbReference type="Gene3D" id="3.30.540.10">
    <property type="entry name" value="Fructose-1,6-Bisphosphatase, subunit A, domain 1"/>
    <property type="match status" value="1"/>
</dbReference>
<feature type="binding site" evidence="7">
    <location>
        <position position="87"/>
    </location>
    <ligand>
        <name>Mg(2+)</name>
        <dbReference type="ChEBI" id="CHEBI:18420"/>
        <label>1</label>
        <note>catalytic</note>
    </ligand>
</feature>
<organism evidence="9 10">
    <name type="scientific">Estrella lausannensis</name>
    <dbReference type="NCBI Taxonomy" id="483423"/>
    <lineage>
        <taxon>Bacteria</taxon>
        <taxon>Pseudomonadati</taxon>
        <taxon>Chlamydiota</taxon>
        <taxon>Chlamydiia</taxon>
        <taxon>Parachlamydiales</taxon>
        <taxon>Candidatus Criblamydiaceae</taxon>
        <taxon>Estrella</taxon>
    </lineage>
</organism>
<accession>A0A0H5DMM5</accession>
<reference evidence="10" key="1">
    <citation type="submission" date="2015-06" db="EMBL/GenBank/DDBJ databases">
        <authorList>
            <person name="Bertelli C."/>
        </authorList>
    </citation>
    <scope>NUCLEOTIDE SEQUENCE [LARGE SCALE GENOMIC DNA]</scope>
    <source>
        <strain evidence="10">CRIB-30</strain>
    </source>
</reference>
<feature type="binding site" evidence="7">
    <location>
        <position position="215"/>
    </location>
    <ligand>
        <name>Mg(2+)</name>
        <dbReference type="ChEBI" id="CHEBI:18420"/>
        <label>1</label>
        <note>catalytic</note>
    </ligand>
</feature>
<dbReference type="PRINTS" id="PR00377">
    <property type="entry name" value="IMPHPHTASES"/>
</dbReference>
<evidence type="ECO:0000256" key="6">
    <source>
        <dbReference type="ARBA" id="ARBA00022842"/>
    </source>
</evidence>
<dbReference type="GO" id="GO:0008934">
    <property type="term" value="F:inositol monophosphate 1-phosphatase activity"/>
    <property type="evidence" value="ECO:0007669"/>
    <property type="project" value="InterPro"/>
</dbReference>
<feature type="binding site" evidence="7">
    <location>
        <position position="70"/>
    </location>
    <ligand>
        <name>Mg(2+)</name>
        <dbReference type="ChEBI" id="CHEBI:18420"/>
        <label>1</label>
        <note>catalytic</note>
    </ligand>
</feature>
<evidence type="ECO:0000256" key="4">
    <source>
        <dbReference type="ARBA" id="ARBA00022723"/>
    </source>
</evidence>
<dbReference type="EC" id="3.1.3.25" evidence="8"/>
<dbReference type="InterPro" id="IPR000760">
    <property type="entry name" value="Inositol_monophosphatase-like"/>
</dbReference>
<dbReference type="PANTHER" id="PTHR20854">
    <property type="entry name" value="INOSITOL MONOPHOSPHATASE"/>
    <property type="match status" value="1"/>
</dbReference>
<comment type="catalytic activity">
    <reaction evidence="1 8">
        <text>a myo-inositol phosphate + H2O = myo-inositol + phosphate</text>
        <dbReference type="Rhea" id="RHEA:24056"/>
        <dbReference type="ChEBI" id="CHEBI:15377"/>
        <dbReference type="ChEBI" id="CHEBI:17268"/>
        <dbReference type="ChEBI" id="CHEBI:43474"/>
        <dbReference type="ChEBI" id="CHEBI:84139"/>
        <dbReference type="EC" id="3.1.3.25"/>
    </reaction>
</comment>
<feature type="binding site" evidence="7">
    <location>
        <position position="90"/>
    </location>
    <ligand>
        <name>Mg(2+)</name>
        <dbReference type="ChEBI" id="CHEBI:18420"/>
        <label>2</label>
    </ligand>
</feature>
<dbReference type="GO" id="GO:0006020">
    <property type="term" value="P:inositol metabolic process"/>
    <property type="evidence" value="ECO:0007669"/>
    <property type="project" value="TreeGrafter"/>
</dbReference>
<evidence type="ECO:0000313" key="10">
    <source>
        <dbReference type="Proteomes" id="UP000220251"/>
    </source>
</evidence>
<dbReference type="PRINTS" id="PR01959">
    <property type="entry name" value="SBIMPHPHTASE"/>
</dbReference>
<dbReference type="RefSeq" id="WP_098037230.1">
    <property type="nucleotide sequence ID" value="NZ_CWGJ01000001.1"/>
</dbReference>
<evidence type="ECO:0000313" key="9">
    <source>
        <dbReference type="EMBL" id="CRX37371.1"/>
    </source>
</evidence>
<evidence type="ECO:0000256" key="5">
    <source>
        <dbReference type="ARBA" id="ARBA00022801"/>
    </source>
</evidence>
<keyword evidence="4 7" id="KW-0479">Metal-binding</keyword>
<keyword evidence="5 8" id="KW-0378">Hydrolase</keyword>
<dbReference type="Gene3D" id="3.40.190.80">
    <property type="match status" value="1"/>
</dbReference>
<dbReference type="EMBL" id="CWGJ01000001">
    <property type="protein sequence ID" value="CRX37371.1"/>
    <property type="molecule type" value="Genomic_DNA"/>
</dbReference>
<evidence type="ECO:0000256" key="3">
    <source>
        <dbReference type="ARBA" id="ARBA00009759"/>
    </source>
</evidence>
<dbReference type="PROSITE" id="PS00630">
    <property type="entry name" value="IMP_2"/>
    <property type="match status" value="1"/>
</dbReference>
<dbReference type="FunFam" id="3.30.540.10:FF:000003">
    <property type="entry name" value="Inositol-1-monophosphatase"/>
    <property type="match status" value="1"/>
</dbReference>
<dbReference type="CDD" id="cd01639">
    <property type="entry name" value="IMPase"/>
    <property type="match status" value="1"/>
</dbReference>
<dbReference type="PROSITE" id="PS00629">
    <property type="entry name" value="IMP_1"/>
    <property type="match status" value="1"/>
</dbReference>
<dbReference type="Proteomes" id="UP000220251">
    <property type="component" value="Unassembled WGS sequence"/>
</dbReference>
<feature type="binding site" evidence="7">
    <location>
        <position position="89"/>
    </location>
    <ligand>
        <name>Mg(2+)</name>
        <dbReference type="ChEBI" id="CHEBI:18420"/>
        <label>1</label>
        <note>catalytic</note>
    </ligand>
</feature>
<dbReference type="InterPro" id="IPR033942">
    <property type="entry name" value="IMPase"/>
</dbReference>
<comment type="cofactor">
    <cofactor evidence="2 7 8">
        <name>Mg(2+)</name>
        <dbReference type="ChEBI" id="CHEBI:18420"/>
    </cofactor>
</comment>
<dbReference type="GO" id="GO:0046854">
    <property type="term" value="P:phosphatidylinositol phosphate biosynthetic process"/>
    <property type="evidence" value="ECO:0007669"/>
    <property type="project" value="InterPro"/>
</dbReference>
<evidence type="ECO:0000256" key="2">
    <source>
        <dbReference type="ARBA" id="ARBA00001946"/>
    </source>
</evidence>
<dbReference type="AlphaFoldDB" id="A0A0H5DMM5"/>
<gene>
    <name evidence="9" type="primary">suhB</name>
    <name evidence="9" type="ORF">ELAC_0007</name>
</gene>
<keyword evidence="10" id="KW-1185">Reference proteome</keyword>
<keyword evidence="6 7" id="KW-0460">Magnesium</keyword>
<dbReference type="SUPFAM" id="SSF56655">
    <property type="entry name" value="Carbohydrate phosphatase"/>
    <property type="match status" value="1"/>
</dbReference>
<comment type="similarity">
    <text evidence="3 8">Belongs to the inositol monophosphatase superfamily.</text>
</comment>
<dbReference type="PANTHER" id="PTHR20854:SF4">
    <property type="entry name" value="INOSITOL-1-MONOPHOSPHATASE-RELATED"/>
    <property type="match status" value="1"/>
</dbReference>
<dbReference type="InterPro" id="IPR022337">
    <property type="entry name" value="Inositol_monophosphatase_SuhB"/>
</dbReference>
<dbReference type="OrthoDB" id="9772456at2"/>
<evidence type="ECO:0000256" key="7">
    <source>
        <dbReference type="PIRSR" id="PIRSR600760-2"/>
    </source>
</evidence>
<dbReference type="Pfam" id="PF00459">
    <property type="entry name" value="Inositol_P"/>
    <property type="match status" value="1"/>
</dbReference>
<proteinExistence type="inferred from homology"/>
<evidence type="ECO:0000256" key="1">
    <source>
        <dbReference type="ARBA" id="ARBA00001033"/>
    </source>
</evidence>
<name>A0A0H5DMM5_9BACT</name>
<sequence length="272" mass="30109">MQKDYQKFYEVAETAALKGGAVLKKWWGNLVNVREKSSSGDLVTEADHDSEAVVLSEIRNAFPHHRIVSEESGLSGHDQGDFLWAVDPLDGTTNYTHKMPLVAVSIALLFKGQPVVGIVYNPFMDEMFKAIQGEGAYLNGSRIGVSKVATLDKSLLATGFAYDRRDTPDNNYLEFCYMTSITQGVRRMGSAALDLAFLASGRYDGFWERGLKIWDIAAGILLVKEAGGMVTSYENSDLEMESGRILASNGLVHEQMSRNLIAIRKKHTPFVF</sequence>
<dbReference type="InterPro" id="IPR020550">
    <property type="entry name" value="Inositol_monophosphatase_CS"/>
</dbReference>
<dbReference type="InterPro" id="IPR020583">
    <property type="entry name" value="Inositol_monoP_metal-BS"/>
</dbReference>
<protein>
    <recommendedName>
        <fullName evidence="8">Inositol-1-monophosphatase</fullName>
        <ecNumber evidence="8">3.1.3.25</ecNumber>
    </recommendedName>
</protein>